<feature type="compositionally biased region" description="Low complexity" evidence="5">
    <location>
        <begin position="358"/>
        <end position="369"/>
    </location>
</feature>
<proteinExistence type="predicted"/>
<reference evidence="7 8" key="1">
    <citation type="submission" date="2018-11" db="EMBL/GenBank/DDBJ databases">
        <title>Genome sequence of Apiotrichum porosum DSM 27194.</title>
        <authorList>
            <person name="Aliyu H."/>
            <person name="Gorte O."/>
            <person name="Ochsenreither K."/>
        </authorList>
    </citation>
    <scope>NUCLEOTIDE SEQUENCE [LARGE SCALE GENOMIC DNA]</scope>
    <source>
        <strain evidence="7 8">DSM 27194</strain>
    </source>
</reference>
<feature type="compositionally biased region" description="Low complexity" evidence="5">
    <location>
        <begin position="607"/>
        <end position="628"/>
    </location>
</feature>
<name>A0A427XNA5_9TREE</name>
<feature type="compositionally biased region" description="Basic and acidic residues" evidence="5">
    <location>
        <begin position="144"/>
        <end position="158"/>
    </location>
</feature>
<feature type="region of interest" description="Disordered" evidence="5">
    <location>
        <begin position="776"/>
        <end position="795"/>
    </location>
</feature>
<sequence>MDFGLSVGLGPMGDLRSLSPAASSSMSITPPAPATAATPPAEVGTRPHWPPQAASSAVAAAGTHPLSAPSSPSPSPSAASSSSAATTPQHPRAHSHSHPHSHPHSHSHCARKRAEQDGETGPVPGPKRRASPPSTSAAAMEYTSPHRRDAERQREREHERKRRLPGTTHSVSPGTTSRIPRPLSRGHGHGPHASMSSMFSSSVSVSAAPEVAQSPSSGAASPSSSSSSPAATPTAEIPAAAAAHHHRRRQTFSAPHQSPPVSPTTAMYNMAHPLTGAINELGGFGTSEMYSRPMSRGLADEHIEEWGMLTDMGPLSRSDLYSVRRRAPDADDDGGEGWTRYRRTSGTSTAERTSPMHATGSALSTSSTGDGHSYHRPTLEPTAQSIHRGVTSPRFPQPAHPSSTHHITPFVSSLYSNTSTTSSTSDPSQIYAASPPRAPAPSAASAPSAPAVAQPTPIDVDTDSSSSASAFRAAVRARHASVAAAPAAPPHPPWYNLVSDNVEAFWSVPGRSDPPVPVSSSSSSFSFSSHSRASSTASPVATVSAAAPDVVTSAQRYPRPPRGRPALPALPLPYTGSGTSAPPFRGSELSLQQVRHEHQMRTVARHSSSSPAAAGVTSSTSSTATTSAPVRPPALPRFDFESPQIAPSRPAPPPPPHERHPQGGPNDDSPSRERRSRAARHGPAWRETGGAPSSMVEAEAAAVFGGFVSASALVGDPIPSQPGRPHRVLRAGMGDGGVRLWPNDLFPIDTSDNFDPTQASDPLGGRRTSIDREMEMRATQQRMSRSHADAPDSSMWRTMIDRHERELAGERAPSMVPPGRSAGLSSSLASRRQRHHDAALGRDDSPLDSSPPPLPNVAGPGVARAHAHAHAHESAGPVPSTATPEERAARWRRVSTAFEQALTRFEQGGGAGSHDEAVLSAFLARAASAAAGEGRAVAAGQSTRDALMDTARSSSRLYGLYHHPVADTAAAGGDPGSDSAASGSFAHQHPDLEPRHAHAAHALAANAIHHNHYPHAPHHARAALAQAYAQSQAQTAQYANSHYGQTHPSRRVPSLCALTITPDMDKTERARVVRHIARVVARMAAPQRRTLAASTLERVLWGEMETGDGGSDGGEEGMERDECCAVCQDEYEAEDKVAVTACKHMYHASCLESWFATPSASTCPMCRRDLATLAFITKVAPEGGGVARTLWMEAPADVPVSRSMF</sequence>
<evidence type="ECO:0000256" key="5">
    <source>
        <dbReference type="SAM" id="MobiDB-lite"/>
    </source>
</evidence>
<dbReference type="GO" id="GO:0008270">
    <property type="term" value="F:zinc ion binding"/>
    <property type="evidence" value="ECO:0007669"/>
    <property type="project" value="UniProtKB-KW"/>
</dbReference>
<evidence type="ECO:0000256" key="1">
    <source>
        <dbReference type="ARBA" id="ARBA00022723"/>
    </source>
</evidence>
<dbReference type="OrthoDB" id="8062037at2759"/>
<feature type="compositionally biased region" description="Low complexity" evidence="5">
    <location>
        <begin position="412"/>
        <end position="457"/>
    </location>
</feature>
<feature type="region of interest" description="Disordered" evidence="5">
    <location>
        <begin position="808"/>
        <end position="890"/>
    </location>
</feature>
<feature type="compositionally biased region" description="Polar residues" evidence="5">
    <location>
        <begin position="167"/>
        <end position="178"/>
    </location>
</feature>
<dbReference type="PANTHER" id="PTHR45798">
    <property type="entry name" value="RING-H2 FINGER PROTEIN ATL61-RELATED-RELATED"/>
    <property type="match status" value="1"/>
</dbReference>
<evidence type="ECO:0000259" key="6">
    <source>
        <dbReference type="PROSITE" id="PS50089"/>
    </source>
</evidence>
<dbReference type="CDD" id="cd16473">
    <property type="entry name" value="RING-H2_RNF103"/>
    <property type="match status" value="1"/>
</dbReference>
<evidence type="ECO:0000256" key="3">
    <source>
        <dbReference type="ARBA" id="ARBA00022833"/>
    </source>
</evidence>
<dbReference type="PANTHER" id="PTHR45798:SF97">
    <property type="entry name" value="ALCOHOL-SENSITIVE RING FINGER PROTEIN 1"/>
    <property type="match status" value="1"/>
</dbReference>
<feature type="region of interest" description="Disordered" evidence="5">
    <location>
        <begin position="969"/>
        <end position="990"/>
    </location>
</feature>
<keyword evidence="8" id="KW-1185">Reference proteome</keyword>
<dbReference type="InterPro" id="IPR001841">
    <property type="entry name" value="Znf_RING"/>
</dbReference>
<organism evidence="7 8">
    <name type="scientific">Apiotrichum porosum</name>
    <dbReference type="NCBI Taxonomy" id="105984"/>
    <lineage>
        <taxon>Eukaryota</taxon>
        <taxon>Fungi</taxon>
        <taxon>Dikarya</taxon>
        <taxon>Basidiomycota</taxon>
        <taxon>Agaricomycotina</taxon>
        <taxon>Tremellomycetes</taxon>
        <taxon>Trichosporonales</taxon>
        <taxon>Trichosporonaceae</taxon>
        <taxon>Apiotrichum</taxon>
    </lineage>
</organism>
<protein>
    <recommendedName>
        <fullName evidence="6">RING-type domain-containing protein</fullName>
    </recommendedName>
</protein>
<dbReference type="EMBL" id="RSCE01000008">
    <property type="protein sequence ID" value="RSH80278.1"/>
    <property type="molecule type" value="Genomic_DNA"/>
</dbReference>
<keyword evidence="1" id="KW-0479">Metal-binding</keyword>
<dbReference type="SMART" id="SM00184">
    <property type="entry name" value="RING"/>
    <property type="match status" value="1"/>
</dbReference>
<evidence type="ECO:0000313" key="7">
    <source>
        <dbReference type="EMBL" id="RSH80278.1"/>
    </source>
</evidence>
<feature type="compositionally biased region" description="Basic and acidic residues" evidence="5">
    <location>
        <begin position="836"/>
        <end position="845"/>
    </location>
</feature>
<dbReference type="AlphaFoldDB" id="A0A427XNA5"/>
<feature type="compositionally biased region" description="Polar residues" evidence="5">
    <location>
        <begin position="751"/>
        <end position="760"/>
    </location>
</feature>
<dbReference type="STRING" id="105984.A0A427XNA5"/>
<dbReference type="InterPro" id="IPR013083">
    <property type="entry name" value="Znf_RING/FYVE/PHD"/>
</dbReference>
<feature type="compositionally biased region" description="Basic residues" evidence="5">
    <location>
        <begin position="91"/>
        <end position="111"/>
    </location>
</feature>
<feature type="region of interest" description="Disordered" evidence="5">
    <location>
        <begin position="1"/>
        <end position="267"/>
    </location>
</feature>
<gene>
    <name evidence="7" type="ORF">EHS24_008851</name>
</gene>
<feature type="region of interest" description="Disordered" evidence="5">
    <location>
        <begin position="512"/>
        <end position="693"/>
    </location>
</feature>
<feature type="compositionally biased region" description="Low complexity" evidence="5">
    <location>
        <begin position="817"/>
        <end position="830"/>
    </location>
</feature>
<keyword evidence="2 4" id="KW-0863">Zinc-finger</keyword>
<dbReference type="Pfam" id="PF13639">
    <property type="entry name" value="zf-RING_2"/>
    <property type="match status" value="1"/>
</dbReference>
<feature type="region of interest" description="Disordered" evidence="5">
    <location>
        <begin position="326"/>
        <end position="465"/>
    </location>
</feature>
<feature type="compositionally biased region" description="Low complexity" evidence="5">
    <location>
        <begin position="564"/>
        <end position="573"/>
    </location>
</feature>
<dbReference type="InterPro" id="IPR052788">
    <property type="entry name" value="RING-type_E3_ligase_ATL"/>
</dbReference>
<feature type="compositionally biased region" description="Low complexity" evidence="5">
    <location>
        <begin position="969"/>
        <end position="986"/>
    </location>
</feature>
<dbReference type="Gene3D" id="3.30.40.10">
    <property type="entry name" value="Zinc/RING finger domain, C3HC4 (zinc finger)"/>
    <property type="match status" value="1"/>
</dbReference>
<feature type="compositionally biased region" description="Low complexity" evidence="5">
    <location>
        <begin position="17"/>
        <end position="41"/>
    </location>
</feature>
<accession>A0A427XNA5</accession>
<comment type="caution">
    <text evidence="7">The sequence shown here is derived from an EMBL/GenBank/DDBJ whole genome shotgun (WGS) entry which is preliminary data.</text>
</comment>
<feature type="compositionally biased region" description="Low complexity" evidence="5">
    <location>
        <begin position="193"/>
        <end position="242"/>
    </location>
</feature>
<dbReference type="Proteomes" id="UP000279236">
    <property type="component" value="Unassembled WGS sequence"/>
</dbReference>
<feature type="compositionally biased region" description="Low complexity" evidence="5">
    <location>
        <begin position="76"/>
        <end position="88"/>
    </location>
</feature>
<evidence type="ECO:0000256" key="2">
    <source>
        <dbReference type="ARBA" id="ARBA00022771"/>
    </source>
</evidence>
<dbReference type="PROSITE" id="PS50089">
    <property type="entry name" value="ZF_RING_2"/>
    <property type="match status" value="1"/>
</dbReference>
<dbReference type="SUPFAM" id="SSF57850">
    <property type="entry name" value="RING/U-box"/>
    <property type="match status" value="1"/>
</dbReference>
<feature type="compositionally biased region" description="Low complexity" evidence="5">
    <location>
        <begin position="518"/>
        <end position="554"/>
    </location>
</feature>
<dbReference type="GeneID" id="39593394"/>
<evidence type="ECO:0000256" key="4">
    <source>
        <dbReference type="PROSITE-ProRule" id="PRU00175"/>
    </source>
</evidence>
<evidence type="ECO:0000313" key="8">
    <source>
        <dbReference type="Proteomes" id="UP000279236"/>
    </source>
</evidence>
<feature type="domain" description="RING-type" evidence="6">
    <location>
        <begin position="1124"/>
        <end position="1167"/>
    </location>
</feature>
<dbReference type="RefSeq" id="XP_028475225.1">
    <property type="nucleotide sequence ID" value="XM_028624153.1"/>
</dbReference>
<keyword evidence="3" id="KW-0862">Zinc</keyword>
<feature type="region of interest" description="Disordered" evidence="5">
    <location>
        <begin position="751"/>
        <end position="771"/>
    </location>
</feature>